<organism evidence="2 3">
    <name type="scientific">Corchorus capsularis</name>
    <name type="common">Jute</name>
    <dbReference type="NCBI Taxonomy" id="210143"/>
    <lineage>
        <taxon>Eukaryota</taxon>
        <taxon>Viridiplantae</taxon>
        <taxon>Streptophyta</taxon>
        <taxon>Embryophyta</taxon>
        <taxon>Tracheophyta</taxon>
        <taxon>Spermatophyta</taxon>
        <taxon>Magnoliopsida</taxon>
        <taxon>eudicotyledons</taxon>
        <taxon>Gunneridae</taxon>
        <taxon>Pentapetalae</taxon>
        <taxon>rosids</taxon>
        <taxon>malvids</taxon>
        <taxon>Malvales</taxon>
        <taxon>Malvaceae</taxon>
        <taxon>Grewioideae</taxon>
        <taxon>Apeibeae</taxon>
        <taxon>Corchorus</taxon>
    </lineage>
</organism>
<dbReference type="Gramene" id="OMO56155">
    <property type="protein sequence ID" value="OMO56155"/>
    <property type="gene ID" value="CCACVL1_26731"/>
</dbReference>
<dbReference type="EMBL" id="AWWV01014531">
    <property type="protein sequence ID" value="OMO56155.1"/>
    <property type="molecule type" value="Genomic_DNA"/>
</dbReference>
<feature type="compositionally biased region" description="Low complexity" evidence="1">
    <location>
        <begin position="1"/>
        <end position="20"/>
    </location>
</feature>
<sequence>MASSRSALRLSPLKTSAAATHHTKEEEEEPIKTSHSLVGSHQSLER</sequence>
<protein>
    <submittedName>
        <fullName evidence="2">Uncharacterized protein</fullName>
    </submittedName>
</protein>
<keyword evidence="3" id="KW-1185">Reference proteome</keyword>
<evidence type="ECO:0000256" key="1">
    <source>
        <dbReference type="SAM" id="MobiDB-lite"/>
    </source>
</evidence>
<dbReference type="AlphaFoldDB" id="A0A1R3GDI9"/>
<gene>
    <name evidence="2" type="ORF">CCACVL1_26731</name>
</gene>
<feature type="region of interest" description="Disordered" evidence="1">
    <location>
        <begin position="1"/>
        <end position="46"/>
    </location>
</feature>
<feature type="compositionally biased region" description="Polar residues" evidence="1">
    <location>
        <begin position="37"/>
        <end position="46"/>
    </location>
</feature>
<comment type="caution">
    <text evidence="2">The sequence shown here is derived from an EMBL/GenBank/DDBJ whole genome shotgun (WGS) entry which is preliminary data.</text>
</comment>
<reference evidence="2 3" key="1">
    <citation type="submission" date="2013-09" db="EMBL/GenBank/DDBJ databases">
        <title>Corchorus capsularis genome sequencing.</title>
        <authorList>
            <person name="Alam M."/>
            <person name="Haque M.S."/>
            <person name="Islam M.S."/>
            <person name="Emdad E.M."/>
            <person name="Islam M.M."/>
            <person name="Ahmed B."/>
            <person name="Halim A."/>
            <person name="Hossen Q.M.M."/>
            <person name="Hossain M.Z."/>
            <person name="Ahmed R."/>
            <person name="Khan M.M."/>
            <person name="Islam R."/>
            <person name="Rashid M.M."/>
            <person name="Khan S.A."/>
            <person name="Rahman M.S."/>
            <person name="Alam M."/>
        </authorList>
    </citation>
    <scope>NUCLEOTIDE SEQUENCE [LARGE SCALE GENOMIC DNA]</scope>
    <source>
        <strain evidence="3">cv. CVL-1</strain>
        <tissue evidence="2">Whole seedling</tissue>
    </source>
</reference>
<evidence type="ECO:0000313" key="3">
    <source>
        <dbReference type="Proteomes" id="UP000188268"/>
    </source>
</evidence>
<proteinExistence type="predicted"/>
<evidence type="ECO:0000313" key="2">
    <source>
        <dbReference type="EMBL" id="OMO56155.1"/>
    </source>
</evidence>
<dbReference type="Proteomes" id="UP000188268">
    <property type="component" value="Unassembled WGS sequence"/>
</dbReference>
<name>A0A1R3GDI9_COCAP</name>
<accession>A0A1R3GDI9</accession>